<evidence type="ECO:0000256" key="1">
    <source>
        <dbReference type="SAM" id="SignalP"/>
    </source>
</evidence>
<keyword evidence="4" id="KW-1185">Reference proteome</keyword>
<name>A0ABQ1WBD6_9FLAO</name>
<evidence type="ECO:0000313" key="4">
    <source>
        <dbReference type="Proteomes" id="UP000605733"/>
    </source>
</evidence>
<dbReference type="Gene3D" id="2.30.40.10">
    <property type="entry name" value="Urease, subunit C, domain 1"/>
    <property type="match status" value="1"/>
</dbReference>
<sequence length="467" mass="51487">MIKNTVLSLILLLLLFSCQENKKAQPEFDLIISNANIVDIQNDKIQPKKFIAINNDTIQLIGNMENFKNYKATKSLDAENNYVMPGLWDMHVHFRGGDSLIAENKGFLSLFLAYGVTTVRDAGGDISTSVLDWRDQISETSLDGPRIFTSGPKLDGATPAWEGSIKIKNEADIEIALDSLENMNVDYVKMYDGSLTPGNFYGIIQKAEKRGLKTTGHMPLKADFTTAIEYGLDGIEHMYYTVKASSPLSDSLSETGMGYAMMEPLIDTYDTELAREVFSKMNSAKVSITPTLYIGKTLANILEVEHSQDSLLNYIGNGIQKTYQGRVESAKRAQSSGSKMREKMENLSVEMIVPMYENGVKILAGSDSGAFNSFVYPGESLHSELEELVNAGLTPAHALETSVVNGPEFFGLEAAYGSLKKGKVADIIILQKNPLENIKNTRSIKSVIRNNKIYTPGSLLKTIKNPN</sequence>
<dbReference type="RefSeq" id="WP_011710400.1">
    <property type="nucleotide sequence ID" value="NZ_BMIX01000001.1"/>
</dbReference>
<organism evidence="3 4">
    <name type="scientific">Christiangramia forsetii</name>
    <dbReference type="NCBI Taxonomy" id="411153"/>
    <lineage>
        <taxon>Bacteria</taxon>
        <taxon>Pseudomonadati</taxon>
        <taxon>Bacteroidota</taxon>
        <taxon>Flavobacteriia</taxon>
        <taxon>Flavobacteriales</taxon>
        <taxon>Flavobacteriaceae</taxon>
        <taxon>Christiangramia</taxon>
    </lineage>
</organism>
<dbReference type="SUPFAM" id="SSF51556">
    <property type="entry name" value="Metallo-dependent hydrolases"/>
    <property type="match status" value="1"/>
</dbReference>
<proteinExistence type="predicted"/>
<feature type="chain" id="PRO_5045747150" evidence="1">
    <location>
        <begin position="25"/>
        <end position="467"/>
    </location>
</feature>
<keyword evidence="1" id="KW-0732">Signal</keyword>
<reference evidence="4" key="1">
    <citation type="journal article" date="2019" name="Int. J. Syst. Evol. Microbiol.">
        <title>The Global Catalogue of Microorganisms (GCM) 10K type strain sequencing project: providing services to taxonomists for standard genome sequencing and annotation.</title>
        <authorList>
            <consortium name="The Broad Institute Genomics Platform"/>
            <consortium name="The Broad Institute Genome Sequencing Center for Infectious Disease"/>
            <person name="Wu L."/>
            <person name="Ma J."/>
        </authorList>
    </citation>
    <scope>NUCLEOTIDE SEQUENCE [LARGE SCALE GENOMIC DNA]</scope>
    <source>
        <strain evidence="4">CGMCC 1.15422</strain>
    </source>
</reference>
<dbReference type="Gene3D" id="3.30.110.90">
    <property type="entry name" value="Amidohydrolase"/>
    <property type="match status" value="1"/>
</dbReference>
<dbReference type="PANTHER" id="PTHR43135">
    <property type="entry name" value="ALPHA-D-RIBOSE 1-METHYLPHOSPHONATE 5-TRIPHOSPHATE DIPHOSPHATASE"/>
    <property type="match status" value="1"/>
</dbReference>
<feature type="domain" description="Amidohydrolase-related" evidence="2">
    <location>
        <begin position="82"/>
        <end position="451"/>
    </location>
</feature>
<dbReference type="InterPro" id="IPR032466">
    <property type="entry name" value="Metal_Hydrolase"/>
</dbReference>
<protein>
    <submittedName>
        <fullName evidence="3">Amidohydrolase</fullName>
    </submittedName>
</protein>
<dbReference type="InterPro" id="IPR051781">
    <property type="entry name" value="Metallo-dep_Hydrolase"/>
</dbReference>
<dbReference type="SUPFAM" id="SSF51338">
    <property type="entry name" value="Composite domain of metallo-dependent hydrolases"/>
    <property type="match status" value="1"/>
</dbReference>
<dbReference type="Proteomes" id="UP000605733">
    <property type="component" value="Unassembled WGS sequence"/>
</dbReference>
<evidence type="ECO:0000313" key="3">
    <source>
        <dbReference type="EMBL" id="GGG23566.1"/>
    </source>
</evidence>
<dbReference type="InterPro" id="IPR006680">
    <property type="entry name" value="Amidohydro-rel"/>
</dbReference>
<dbReference type="Gene3D" id="3.40.50.10910">
    <property type="entry name" value="Amidohydrolase"/>
    <property type="match status" value="1"/>
</dbReference>
<accession>A0ABQ1WBD6</accession>
<comment type="caution">
    <text evidence="3">The sequence shown here is derived from an EMBL/GenBank/DDBJ whole genome shotgun (WGS) entry which is preliminary data.</text>
</comment>
<feature type="signal peptide" evidence="1">
    <location>
        <begin position="1"/>
        <end position="24"/>
    </location>
</feature>
<evidence type="ECO:0000259" key="2">
    <source>
        <dbReference type="Pfam" id="PF01979"/>
    </source>
</evidence>
<dbReference type="Pfam" id="PF01979">
    <property type="entry name" value="Amidohydro_1"/>
    <property type="match status" value="1"/>
</dbReference>
<dbReference type="EMBL" id="BMIX01000001">
    <property type="protein sequence ID" value="GGG23566.1"/>
    <property type="molecule type" value="Genomic_DNA"/>
</dbReference>
<dbReference type="InterPro" id="IPR011059">
    <property type="entry name" value="Metal-dep_hydrolase_composite"/>
</dbReference>
<dbReference type="PROSITE" id="PS51257">
    <property type="entry name" value="PROKAR_LIPOPROTEIN"/>
    <property type="match status" value="1"/>
</dbReference>
<gene>
    <name evidence="3" type="ORF">GCM10011532_03410</name>
</gene>
<dbReference type="PANTHER" id="PTHR43135:SF3">
    <property type="entry name" value="ALPHA-D-RIBOSE 1-METHYLPHOSPHONATE 5-TRIPHOSPHATE DIPHOSPHATASE"/>
    <property type="match status" value="1"/>
</dbReference>
<dbReference type="Gene3D" id="1.20.58.520">
    <property type="entry name" value="Amidohydrolase"/>
    <property type="match status" value="1"/>
</dbReference>